<proteinExistence type="predicted"/>
<dbReference type="RefSeq" id="WP_220170792.1">
    <property type="nucleotide sequence ID" value="NZ_JAIBOA010000036.1"/>
</dbReference>
<reference evidence="1 2" key="1">
    <citation type="submission" date="2021-07" db="EMBL/GenBank/DDBJ databases">
        <title>Actinomadura sp. PM05-2 isolated from lichen.</title>
        <authorList>
            <person name="Somphong A."/>
            <person name="Phongsopitanun W."/>
            <person name="Tanasupawat S."/>
            <person name="Peongsungnone V."/>
        </authorList>
    </citation>
    <scope>NUCLEOTIDE SEQUENCE [LARGE SCALE GENOMIC DNA]</scope>
    <source>
        <strain evidence="1 2">PM05-2</strain>
    </source>
</reference>
<comment type="caution">
    <text evidence="1">The sequence shown here is derived from an EMBL/GenBank/DDBJ whole genome shotgun (WGS) entry which is preliminary data.</text>
</comment>
<protein>
    <recommendedName>
        <fullName evidence="3">Prevent-host-death protein</fullName>
    </recommendedName>
</protein>
<accession>A0ABS7G512</accession>
<keyword evidence="2" id="KW-1185">Reference proteome</keyword>
<evidence type="ECO:0000313" key="2">
    <source>
        <dbReference type="Proteomes" id="UP000774570"/>
    </source>
</evidence>
<dbReference type="EMBL" id="JAIBOA010000036">
    <property type="protein sequence ID" value="MBW8487556.1"/>
    <property type="molecule type" value="Genomic_DNA"/>
</dbReference>
<sequence length="154" mass="16959">MSTTSIPFSTLIREQTSVFPALADSDVVLERRDAENLVLMRDERYRAMAGSLRLAARSLALVAKADRGLAEEVFAEELPWLRWLPADDREQCVRDLLGELLAGAHTGLFMPFARSLVAWQHTAEAWSDPATAARLTRSDDTADAVALSMPDSGE</sequence>
<evidence type="ECO:0008006" key="3">
    <source>
        <dbReference type="Google" id="ProtNLM"/>
    </source>
</evidence>
<gene>
    <name evidence="1" type="ORF">K1Y72_34745</name>
</gene>
<evidence type="ECO:0000313" key="1">
    <source>
        <dbReference type="EMBL" id="MBW8487556.1"/>
    </source>
</evidence>
<dbReference type="Proteomes" id="UP000774570">
    <property type="component" value="Unassembled WGS sequence"/>
</dbReference>
<organism evidence="1 2">
    <name type="scientific">Actinomadura parmotrematis</name>
    <dbReference type="NCBI Taxonomy" id="2864039"/>
    <lineage>
        <taxon>Bacteria</taxon>
        <taxon>Bacillati</taxon>
        <taxon>Actinomycetota</taxon>
        <taxon>Actinomycetes</taxon>
        <taxon>Streptosporangiales</taxon>
        <taxon>Thermomonosporaceae</taxon>
        <taxon>Actinomadura</taxon>
    </lineage>
</organism>
<name>A0ABS7G512_9ACTN</name>